<accession>A0A097R185</accession>
<keyword evidence="1" id="KW-0812">Transmembrane</keyword>
<evidence type="ECO:0000313" key="3">
    <source>
        <dbReference type="Proteomes" id="UP000029986"/>
    </source>
</evidence>
<gene>
    <name evidence="2" type="ORF">AT03_08780</name>
</gene>
<sequence>MNWVFPKYIQEEKPRNYSWWVYVLMVCLPLLVGIITAVLYKVNVPEITTAQFLIIALALPLLILLAMICFCMNMMHFKHAEYLMRDNFFRQKEYQWKCSTRESRGIVVYAMLSPATDLMSGILSNAILEPINEDHCFSLDIQPFDPYQSSYFVMVCKELLNKISSDIKTSSPNKIIINAQGVDENKINQFKLLWSALGFDETSLSHLEILSEPITRETVFSKTSSAHERTLFVIMNVTQSDSANNFNKENEFALAVMFDNSLSSRLRLSVPFSTPIATLRENIEYYIRSGVFNKNNVDTIWIQNLEQALKTELLSILSIEESTKVNDISLYTGKPNELIPWLGFIMGCEALRSGRKGQLLISNSHGILDFSIINNQREKMEGYKERVFTPLSWFNFIGLGAVFSAAILACSDKIDVLGNPILITLMTICLILGLFALPTRSYLYRKILQQRWLREKEVHEKR</sequence>
<reference evidence="2 3" key="1">
    <citation type="journal article" date="2014" name="Gut Pathog.">
        <title>Gene clusters of Hafnia alvei strain FB1 important in survival and pathogenesis: a draft genome perspective.</title>
        <authorList>
            <person name="Tan J.Y."/>
            <person name="Yin W.F."/>
            <person name="Chan K.G."/>
        </authorList>
    </citation>
    <scope>NUCLEOTIDE SEQUENCE [LARGE SCALE GENOMIC DNA]</scope>
    <source>
        <strain evidence="2 3">FB1</strain>
    </source>
</reference>
<feature type="transmembrane region" description="Helical" evidence="1">
    <location>
        <begin position="387"/>
        <end position="409"/>
    </location>
</feature>
<feature type="transmembrane region" description="Helical" evidence="1">
    <location>
        <begin position="20"/>
        <end position="40"/>
    </location>
</feature>
<dbReference type="eggNOG" id="ENOG502ZA65">
    <property type="taxonomic scope" value="Bacteria"/>
</dbReference>
<proteinExistence type="predicted"/>
<evidence type="ECO:0000256" key="1">
    <source>
        <dbReference type="SAM" id="Phobius"/>
    </source>
</evidence>
<dbReference type="EMBL" id="CP009706">
    <property type="protein sequence ID" value="AIU72477.1"/>
    <property type="molecule type" value="Genomic_DNA"/>
</dbReference>
<feature type="transmembrane region" description="Helical" evidence="1">
    <location>
        <begin position="52"/>
        <end position="75"/>
    </location>
</feature>
<dbReference type="KEGG" id="hav:AT03_08780"/>
<protein>
    <submittedName>
        <fullName evidence="2">Uncharacterized protein</fullName>
    </submittedName>
</protein>
<dbReference type="Proteomes" id="UP000029986">
    <property type="component" value="Chromosome"/>
</dbReference>
<evidence type="ECO:0000313" key="2">
    <source>
        <dbReference type="EMBL" id="AIU72477.1"/>
    </source>
</evidence>
<name>A0A097R185_HAFAL</name>
<dbReference type="PATRIC" id="fig|1453496.5.peg.1754"/>
<organism evidence="2 3">
    <name type="scientific">Hafnia alvei FB1</name>
    <dbReference type="NCBI Taxonomy" id="1453496"/>
    <lineage>
        <taxon>Bacteria</taxon>
        <taxon>Pseudomonadati</taxon>
        <taxon>Pseudomonadota</taxon>
        <taxon>Gammaproteobacteria</taxon>
        <taxon>Enterobacterales</taxon>
        <taxon>Hafniaceae</taxon>
        <taxon>Hafnia</taxon>
    </lineage>
</organism>
<keyword evidence="3" id="KW-1185">Reference proteome</keyword>
<dbReference type="RefSeq" id="WP_025801645.1">
    <property type="nucleotide sequence ID" value="NZ_CP009706.1"/>
</dbReference>
<keyword evidence="1" id="KW-1133">Transmembrane helix</keyword>
<dbReference type="HOGENOM" id="CLU_591556_0_0_6"/>
<feature type="transmembrane region" description="Helical" evidence="1">
    <location>
        <begin position="421"/>
        <end position="443"/>
    </location>
</feature>
<keyword evidence="1" id="KW-0472">Membrane</keyword>
<dbReference type="AlphaFoldDB" id="A0A097R185"/>